<sequence>MLDLKRNANFGVTLLYITLMTTSQNKKYRIYNIVGIAILIAFIFPYTRKTMQVWVHKGISYINTSSVIDSDERITIQSTDWVLKSNKTNSVLRFKDTKGKVVFINFWATWCPPCIAEMPSLQALYDDYEDRVVFLFVTNDDMNKVHQFKSKNGFSFEVHQLLNAPPSEFNVNAIPRTFIINKNSEIVVDKSGAVNWNSDSVRQQLNVLLSE</sequence>
<dbReference type="Gene3D" id="3.40.30.10">
    <property type="entry name" value="Glutaredoxin"/>
    <property type="match status" value="1"/>
</dbReference>
<keyword evidence="1" id="KW-0472">Membrane</keyword>
<dbReference type="InterPro" id="IPR050553">
    <property type="entry name" value="Thioredoxin_ResA/DsbE_sf"/>
</dbReference>
<evidence type="ECO:0000313" key="4">
    <source>
        <dbReference type="Proteomes" id="UP000198963"/>
    </source>
</evidence>
<dbReference type="CDD" id="cd02966">
    <property type="entry name" value="TlpA_like_family"/>
    <property type="match status" value="1"/>
</dbReference>
<keyword evidence="4" id="KW-1185">Reference proteome</keyword>
<gene>
    <name evidence="3" type="ORF">SAMN04489797_0298</name>
</gene>
<name>A0A1H1MEW9_9FLAO</name>
<dbReference type="PANTHER" id="PTHR42852">
    <property type="entry name" value="THIOL:DISULFIDE INTERCHANGE PROTEIN DSBE"/>
    <property type="match status" value="1"/>
</dbReference>
<protein>
    <submittedName>
        <fullName evidence="3">Thiol-disulfide isomerase or thioredoxin</fullName>
    </submittedName>
</protein>
<keyword evidence="3" id="KW-0413">Isomerase</keyword>
<feature type="domain" description="Thioredoxin" evidence="2">
    <location>
        <begin position="65"/>
        <end position="210"/>
    </location>
</feature>
<keyword evidence="1" id="KW-1133">Transmembrane helix</keyword>
<evidence type="ECO:0000313" key="3">
    <source>
        <dbReference type="EMBL" id="SDR85256.1"/>
    </source>
</evidence>
<dbReference type="GO" id="GO:0016853">
    <property type="term" value="F:isomerase activity"/>
    <property type="evidence" value="ECO:0007669"/>
    <property type="project" value="UniProtKB-KW"/>
</dbReference>
<dbReference type="InterPro" id="IPR013740">
    <property type="entry name" value="Redoxin"/>
</dbReference>
<keyword evidence="1" id="KW-0812">Transmembrane</keyword>
<dbReference type="SUPFAM" id="SSF52833">
    <property type="entry name" value="Thioredoxin-like"/>
    <property type="match status" value="1"/>
</dbReference>
<dbReference type="Pfam" id="PF08534">
    <property type="entry name" value="Redoxin"/>
    <property type="match status" value="1"/>
</dbReference>
<dbReference type="PROSITE" id="PS51352">
    <property type="entry name" value="THIOREDOXIN_2"/>
    <property type="match status" value="1"/>
</dbReference>
<dbReference type="PANTHER" id="PTHR42852:SF17">
    <property type="entry name" value="THIOREDOXIN-LIKE PROTEIN HI_1115"/>
    <property type="match status" value="1"/>
</dbReference>
<dbReference type="Proteomes" id="UP000198963">
    <property type="component" value="Chromosome I"/>
</dbReference>
<proteinExistence type="predicted"/>
<evidence type="ECO:0000256" key="1">
    <source>
        <dbReference type="SAM" id="Phobius"/>
    </source>
</evidence>
<dbReference type="GO" id="GO:0016491">
    <property type="term" value="F:oxidoreductase activity"/>
    <property type="evidence" value="ECO:0007669"/>
    <property type="project" value="InterPro"/>
</dbReference>
<dbReference type="AlphaFoldDB" id="A0A1H1MEW9"/>
<feature type="transmembrane region" description="Helical" evidence="1">
    <location>
        <begin position="28"/>
        <end position="47"/>
    </location>
</feature>
<dbReference type="InterPro" id="IPR013766">
    <property type="entry name" value="Thioredoxin_domain"/>
</dbReference>
<dbReference type="EMBL" id="LT629774">
    <property type="protein sequence ID" value="SDR85256.1"/>
    <property type="molecule type" value="Genomic_DNA"/>
</dbReference>
<dbReference type="STRING" id="1249933.SAMN04489797_0298"/>
<organism evidence="3 4">
    <name type="scientific">Winogradskyella sediminis</name>
    <dbReference type="NCBI Taxonomy" id="1382466"/>
    <lineage>
        <taxon>Bacteria</taxon>
        <taxon>Pseudomonadati</taxon>
        <taxon>Bacteroidota</taxon>
        <taxon>Flavobacteriia</taxon>
        <taxon>Flavobacteriales</taxon>
        <taxon>Flavobacteriaceae</taxon>
        <taxon>Winogradskyella</taxon>
    </lineage>
</organism>
<dbReference type="InterPro" id="IPR036249">
    <property type="entry name" value="Thioredoxin-like_sf"/>
</dbReference>
<evidence type="ECO:0000259" key="2">
    <source>
        <dbReference type="PROSITE" id="PS51352"/>
    </source>
</evidence>
<reference evidence="3 4" key="1">
    <citation type="submission" date="2016-10" db="EMBL/GenBank/DDBJ databases">
        <authorList>
            <person name="Varghese N."/>
            <person name="Submissions S."/>
        </authorList>
    </citation>
    <scope>NUCLEOTIDE SEQUENCE [LARGE SCALE GENOMIC DNA]</scope>
    <source>
        <strain evidence="3 4">RHA_55</strain>
    </source>
</reference>
<accession>A0A1H1MEW9</accession>